<dbReference type="InterPro" id="IPR010064">
    <property type="entry name" value="HK97-gp10_tail"/>
</dbReference>
<protein>
    <recommendedName>
        <fullName evidence="3">Head-tail joining protein</fullName>
    </recommendedName>
</protein>
<gene>
    <name evidence="1" type="ORF">DRAGOLIR_9</name>
</gene>
<sequence length="131" mass="14817">MSIQVSGMEGLLAQLRHMGEKGDEIKEQAEMEGAKVMQQAIREGTPIGPHTKHAKDHVEIEKTEDGVLVGYGEEHFYMLFLEAGTSERYTKKTKKYKGKVSARGNVERIYNSHEKKALKAMQEAVKRELNL</sequence>
<proteinExistence type="predicted"/>
<organism evidence="1 2">
    <name type="scientific">Paenibacillus phage Dragolir</name>
    <dbReference type="NCBI Taxonomy" id="2070190"/>
    <lineage>
        <taxon>Viruses</taxon>
        <taxon>Duplodnaviria</taxon>
        <taxon>Heunggongvirae</taxon>
        <taxon>Uroviricota</taxon>
        <taxon>Caudoviricetes</taxon>
        <taxon>Gochnauervirinae</taxon>
        <taxon>Dragolirvirus</taxon>
        <taxon>Dragolirvirus dragolir</taxon>
    </lineage>
</organism>
<dbReference type="Proteomes" id="UP000240865">
    <property type="component" value="Segment"/>
</dbReference>
<dbReference type="NCBIfam" id="TIGR01725">
    <property type="entry name" value="phge_HK97_gp10"/>
    <property type="match status" value="1"/>
</dbReference>
<keyword evidence="2" id="KW-1185">Reference proteome</keyword>
<reference evidence="1 2" key="1">
    <citation type="submission" date="2017-12" db="EMBL/GenBank/DDBJ databases">
        <authorList>
            <person name="Hurst M.R.H."/>
        </authorList>
    </citation>
    <scope>NUCLEOTIDE SEQUENCE [LARGE SCALE GENOMIC DNA]</scope>
</reference>
<name>A0A2I7SC01_9CAUD</name>
<accession>A0A2I7SC01</accession>
<dbReference type="EMBL" id="MG727697">
    <property type="protein sequence ID" value="AUS03415.1"/>
    <property type="molecule type" value="Genomic_DNA"/>
</dbReference>
<evidence type="ECO:0000313" key="2">
    <source>
        <dbReference type="Proteomes" id="UP000240865"/>
    </source>
</evidence>
<evidence type="ECO:0008006" key="3">
    <source>
        <dbReference type="Google" id="ProtNLM"/>
    </source>
</evidence>
<evidence type="ECO:0000313" key="1">
    <source>
        <dbReference type="EMBL" id="AUS03415.1"/>
    </source>
</evidence>